<name>A0A8R2NWL0_ACYPI</name>
<reference evidence="3" key="2">
    <citation type="submission" date="2022-06" db="UniProtKB">
        <authorList>
            <consortium name="EnsemblMetazoa"/>
        </authorList>
    </citation>
    <scope>IDENTIFICATION</scope>
</reference>
<dbReference type="EnsemblMetazoa" id="XM_003246825.4">
    <property type="protein sequence ID" value="XP_003246873.1"/>
    <property type="gene ID" value="LOC100575146"/>
</dbReference>
<dbReference type="PANTHER" id="PTHR15572">
    <property type="entry name" value="GLIOMA TUMOR SUPPRESSOR CANDIDATE REGION GENE 1"/>
    <property type="match status" value="1"/>
</dbReference>
<dbReference type="GeneID" id="100575146"/>
<dbReference type="PANTHER" id="PTHR15572:SF0">
    <property type="entry name" value="GLUTAMINE-RICH PROTEIN-RELATED"/>
    <property type="match status" value="1"/>
</dbReference>
<feature type="region of interest" description="Disordered" evidence="1">
    <location>
        <begin position="666"/>
        <end position="748"/>
    </location>
</feature>
<dbReference type="AlphaFoldDB" id="A0A8R2NWL0"/>
<dbReference type="KEGG" id="api:100575146"/>
<dbReference type="OrthoDB" id="2556847at2759"/>
<feature type="region of interest" description="Disordered" evidence="1">
    <location>
        <begin position="343"/>
        <end position="374"/>
    </location>
</feature>
<accession>A0A8R2NWL0</accession>
<evidence type="ECO:0000256" key="1">
    <source>
        <dbReference type="SAM" id="MobiDB-lite"/>
    </source>
</evidence>
<evidence type="ECO:0000313" key="3">
    <source>
        <dbReference type="EnsemblMetazoa" id="XP_029347323.1"/>
    </source>
</evidence>
<evidence type="ECO:0000259" key="2">
    <source>
        <dbReference type="Pfam" id="PF15249"/>
    </source>
</evidence>
<dbReference type="EnsemblMetazoa" id="XM_003246826.4">
    <property type="protein sequence ID" value="XP_003246874.1"/>
    <property type="gene ID" value="LOC100575146"/>
</dbReference>
<dbReference type="GO" id="GO:0045893">
    <property type="term" value="P:positive regulation of DNA-templated transcription"/>
    <property type="evidence" value="ECO:0007669"/>
    <property type="project" value="TreeGrafter"/>
</dbReference>
<reference evidence="4" key="1">
    <citation type="submission" date="2010-06" db="EMBL/GenBank/DDBJ databases">
        <authorList>
            <person name="Jiang H."/>
            <person name="Abraham K."/>
            <person name="Ali S."/>
            <person name="Alsbrooks S.L."/>
            <person name="Anim B.N."/>
            <person name="Anosike U.S."/>
            <person name="Attaway T."/>
            <person name="Bandaranaike D.P."/>
            <person name="Battles P.K."/>
            <person name="Bell S.N."/>
            <person name="Bell A.V."/>
            <person name="Beltran B."/>
            <person name="Bickham C."/>
            <person name="Bustamante Y."/>
            <person name="Caleb T."/>
            <person name="Canada A."/>
            <person name="Cardenas V."/>
            <person name="Carter K."/>
            <person name="Chacko J."/>
            <person name="Chandrabose M.N."/>
            <person name="Chavez D."/>
            <person name="Chavez A."/>
            <person name="Chen L."/>
            <person name="Chu H.-S."/>
            <person name="Claassen K.J."/>
            <person name="Cockrell R."/>
            <person name="Collins M."/>
            <person name="Cooper J.A."/>
            <person name="Cree A."/>
            <person name="Curry S.M."/>
            <person name="Da Y."/>
            <person name="Dao M.D."/>
            <person name="Das B."/>
            <person name="Davila M.-L."/>
            <person name="Davy-Carroll L."/>
            <person name="Denson S."/>
            <person name="Dinh H."/>
            <person name="Ebong V.E."/>
            <person name="Edwards J.R."/>
            <person name="Egan A."/>
            <person name="El-Daye J."/>
            <person name="Escobedo L."/>
            <person name="Fernandez S."/>
            <person name="Fernando P.R."/>
            <person name="Flagg N."/>
            <person name="Forbes L.D."/>
            <person name="Fowler R.G."/>
            <person name="Fu Q."/>
            <person name="Gabisi R.A."/>
            <person name="Ganer J."/>
            <person name="Garbino Pronczuk A."/>
            <person name="Garcia R.M."/>
            <person name="Garner T."/>
            <person name="Garrett T.E."/>
            <person name="Gonzalez D.A."/>
            <person name="Hamid H."/>
            <person name="Hawkins E.S."/>
            <person name="Hirani K."/>
            <person name="Hogues M.E."/>
            <person name="Hollins B."/>
            <person name="Hsiao C.-H."/>
            <person name="Jabil R."/>
            <person name="James M.L."/>
            <person name="Jhangiani S.N."/>
            <person name="Johnson B."/>
            <person name="Johnson Q."/>
            <person name="Joshi V."/>
            <person name="Kalu J.B."/>
            <person name="Kam C."/>
            <person name="Kashfia A."/>
            <person name="Keebler J."/>
            <person name="Kisamo H."/>
            <person name="Kovar C.L."/>
            <person name="Lago L.A."/>
            <person name="Lai C.-Y."/>
            <person name="Laidlaw J."/>
            <person name="Lara F."/>
            <person name="Le T.-K."/>
            <person name="Lee S.L."/>
            <person name="Legall F.H."/>
            <person name="Lemon S.J."/>
            <person name="Lewis L.R."/>
            <person name="Li B."/>
            <person name="Liu Y."/>
            <person name="Liu Y.-S."/>
            <person name="Lopez J."/>
            <person name="Lozado R.J."/>
            <person name="Lu J."/>
            <person name="Madu R.C."/>
            <person name="Maheshwari M."/>
            <person name="Maheshwari R."/>
            <person name="Malloy K."/>
            <person name="Martinez E."/>
            <person name="Mathew T."/>
            <person name="Mercado I.C."/>
            <person name="Mercado C."/>
            <person name="Meyer B."/>
            <person name="Montgomery K."/>
            <person name="Morgan M.B."/>
            <person name="Munidasa M."/>
            <person name="Nazareth L.V."/>
            <person name="Nelson J."/>
            <person name="Ng B.M."/>
            <person name="Nguyen N.B."/>
            <person name="Nguyen P.Q."/>
            <person name="Nguyen T."/>
            <person name="Obregon M."/>
            <person name="Okwuonu G.O."/>
            <person name="Onwere C.G."/>
            <person name="Orozco G."/>
            <person name="Parra A."/>
            <person name="Patel S."/>
            <person name="Patil S."/>
            <person name="Perez A."/>
            <person name="Perez Y."/>
            <person name="Pham C."/>
            <person name="Primus E.L."/>
            <person name="Pu L.-L."/>
            <person name="Puazo M."/>
            <person name="Qin X."/>
            <person name="Quiroz J.B."/>
            <person name="Reese J."/>
            <person name="Richards S."/>
            <person name="Rives C.M."/>
            <person name="Robberts R."/>
            <person name="Ruiz S.J."/>
            <person name="Ruiz M.J."/>
            <person name="Santibanez J."/>
            <person name="Schneider B.W."/>
            <person name="Sisson I."/>
            <person name="Smith M."/>
            <person name="Sodergren E."/>
            <person name="Song X.-Z."/>
            <person name="Song B.B."/>
            <person name="Summersgill H."/>
            <person name="Thelus R."/>
            <person name="Thornton R.D."/>
            <person name="Trejos Z.Y."/>
            <person name="Usmani K."/>
            <person name="Vattathil S."/>
            <person name="Villasana D."/>
            <person name="Walker D.L."/>
            <person name="Wang S."/>
            <person name="Wang K."/>
            <person name="White C.S."/>
            <person name="Williams A.C."/>
            <person name="Williamson J."/>
            <person name="Wilson K."/>
            <person name="Woghiren I.O."/>
            <person name="Woodworth J.R."/>
            <person name="Worley K.C."/>
            <person name="Wright R.A."/>
            <person name="Wu W."/>
            <person name="Young L."/>
            <person name="Zhang L."/>
            <person name="Zhang J."/>
            <person name="Zhu Y."/>
            <person name="Muzny D.M."/>
            <person name="Weinstock G."/>
            <person name="Gibbs R.A."/>
        </authorList>
    </citation>
    <scope>NUCLEOTIDE SEQUENCE [LARGE SCALE GENOMIC DNA]</scope>
    <source>
        <strain evidence="4">LSR1</strain>
    </source>
</reference>
<organism evidence="3 4">
    <name type="scientific">Acyrthosiphon pisum</name>
    <name type="common">Pea aphid</name>
    <dbReference type="NCBI Taxonomy" id="7029"/>
    <lineage>
        <taxon>Eukaryota</taxon>
        <taxon>Metazoa</taxon>
        <taxon>Ecdysozoa</taxon>
        <taxon>Arthropoda</taxon>
        <taxon>Hexapoda</taxon>
        <taxon>Insecta</taxon>
        <taxon>Pterygota</taxon>
        <taxon>Neoptera</taxon>
        <taxon>Paraneoptera</taxon>
        <taxon>Hemiptera</taxon>
        <taxon>Sternorrhyncha</taxon>
        <taxon>Aphidomorpha</taxon>
        <taxon>Aphidoidea</taxon>
        <taxon>Aphididae</taxon>
        <taxon>Macrosiphini</taxon>
        <taxon>Acyrthosiphon</taxon>
    </lineage>
</organism>
<dbReference type="Pfam" id="PF15249">
    <property type="entry name" value="GLTSCR1"/>
    <property type="match status" value="1"/>
</dbReference>
<evidence type="ECO:0000313" key="4">
    <source>
        <dbReference type="Proteomes" id="UP000007819"/>
    </source>
</evidence>
<feature type="domain" description="GLTSCR protein conserved" evidence="2">
    <location>
        <begin position="1043"/>
        <end position="1144"/>
    </location>
</feature>
<feature type="compositionally biased region" description="Basic residues" evidence="1">
    <location>
        <begin position="356"/>
        <end position="366"/>
    </location>
</feature>
<dbReference type="RefSeq" id="XP_003246873.1">
    <property type="nucleotide sequence ID" value="XM_003246825.3"/>
</dbReference>
<dbReference type="RefSeq" id="XP_003246874.1">
    <property type="nucleotide sequence ID" value="XM_003246826.3"/>
</dbReference>
<dbReference type="GO" id="GO:0016514">
    <property type="term" value="C:SWI/SNF complex"/>
    <property type="evidence" value="ECO:0007669"/>
    <property type="project" value="TreeGrafter"/>
</dbReference>
<keyword evidence="4" id="KW-1185">Reference proteome</keyword>
<protein>
    <recommendedName>
        <fullName evidence="2">GLTSCR protein conserved domain-containing protein</fullName>
    </recommendedName>
</protein>
<feature type="region of interest" description="Disordered" evidence="1">
    <location>
        <begin position="1149"/>
        <end position="1187"/>
    </location>
</feature>
<proteinExistence type="predicted"/>
<dbReference type="InterPro" id="IPR015671">
    <property type="entry name" value="GSCR1_dom"/>
</dbReference>
<feature type="compositionally biased region" description="Polar residues" evidence="1">
    <location>
        <begin position="666"/>
        <end position="739"/>
    </location>
</feature>
<feature type="compositionally biased region" description="Polar residues" evidence="1">
    <location>
        <begin position="343"/>
        <end position="355"/>
    </location>
</feature>
<dbReference type="InterPro" id="IPR052438">
    <property type="entry name" value="Chromatin_remod/trans_coact"/>
</dbReference>
<dbReference type="Proteomes" id="UP000007819">
    <property type="component" value="Chromosome A3"/>
</dbReference>
<sequence>MYGVCCRLEGTVDSIPQGLLDGRPASSVLLTHHQYQQLQHIQAQQEQAAAGGLTLTLHHQTTGTGNNGVLTGGPQLVLASSQGQGITTFPTVTTQQGTTLHHHTSYQQVLHQHVQHSNILHSTSIRQMGAQQHTSGTMVQQQQATAILDTTNTKCIPQSPSSPFSSRSLTPSPQQRVITPQPQVIHQVMSANGPVLQFIQSNNRNNVNNVQVKNKPPQILPKPNNHIQNHASINSIKSQQTHHSTSIHSQQQGAFLINQIMPTAGVIVGPQTTSGLQLFLRSPNTQNHNTQQAQVTCNGTQILLQQQPRQQSNQVVRLVSGQSVQLQQIQTCSGPALVALSPQSTITQSSNNRSMNIKKKKPKMHSRPHDDEPVRLDLANLIKLSGIDEEESGTPSMQQNQLNQNNRIQQTPTPPPQSHQQSAPLLAQLQTPTSSSQGGFRLSLVEDGRMIVHQPQMTTNTLTQHVSASVAAAAQSQLAQLVADHGGQILQNAVLSVAGSESLLLKGGNATLPTQPQNGSGMRILADVSGRLQIVTVLEPQSLQQNIINGQHLMFPTAGTAGPVSVENRQNHQQFVMSTPVEDQQNKVMQQNNSIRVMHSSSTMVSSLDHQQNSSIQLVSNMMDSRLLVAPNNDSSRNNDILFNEEQNRLQIVTNSSTMNKNVELQNQSPIIHTSERVMQTSISRSKTVPVSSHSPRNIQSVISPQCSPAMSHSSRSNSKSPASYNSPIPSPNVSQSFTPMLPNRPNLTIVTSPQQSNMQFSKPCAAVISQSNDNHMTLSNYQTSVINRTNNRSPLAVPSKIFRPNSPPKASVPLEVQSQNAFLDSIAQSHPNILINKTMVVPPCANKAPIKPRKVKRAAVVKPMVFQCDEKEKEHHDTPVPLNSPESSISNQRVKTIQLTPQKQQLLKAVQNQISALSAKKYRTSSEQTALQRLFNEQQKILQCGKIVPTVSGQNSQGITYVSTPVRLVPPPCPMASSPPHTLSPPLTVQTSTIASPPTSNKSTSPLHVQVGTQTSCEPSPTLPAFSASKRISLISERIAADQLGATNPDVVTPFSSASDAVKRLSRYHCLNEAVLSERDLELADEIFESTAKQMLDKKTSLFNKYRYLLFKESMREVQTSELIMLGRKFDADESAQLQQLKQNLNTNSVNSTSCSDEPISKKREHQLEDEQSTSENKRHCPDDEEINAQVQNAIDSILNLQRSDPATDEAVRSILPS</sequence>
<dbReference type="EnsemblMetazoa" id="XM_016807295.2">
    <property type="protein sequence ID" value="XP_016662784.1"/>
    <property type="gene ID" value="LOC100575146"/>
</dbReference>
<dbReference type="RefSeq" id="XP_016662784.1">
    <property type="nucleotide sequence ID" value="XM_016807295.1"/>
</dbReference>
<dbReference type="EnsemblMetazoa" id="XM_029491463.1">
    <property type="protein sequence ID" value="XP_029347323.1"/>
    <property type="gene ID" value="LOC100575146"/>
</dbReference>
<feature type="compositionally biased region" description="Basic and acidic residues" evidence="1">
    <location>
        <begin position="1160"/>
        <end position="1170"/>
    </location>
</feature>